<dbReference type="GO" id="GO:0042026">
    <property type="term" value="P:protein refolding"/>
    <property type="evidence" value="ECO:0007669"/>
    <property type="project" value="TreeGrafter"/>
</dbReference>
<dbReference type="GO" id="GO:0008270">
    <property type="term" value="F:zinc ion binding"/>
    <property type="evidence" value="ECO:0007669"/>
    <property type="project" value="UniProtKB-KW"/>
</dbReference>
<dbReference type="GO" id="GO:0009408">
    <property type="term" value="P:response to heat"/>
    <property type="evidence" value="ECO:0007669"/>
    <property type="project" value="InterPro"/>
</dbReference>
<evidence type="ECO:0000313" key="9">
    <source>
        <dbReference type="Proteomes" id="UP001443914"/>
    </source>
</evidence>
<dbReference type="Proteomes" id="UP001443914">
    <property type="component" value="Unassembled WGS sequence"/>
</dbReference>
<dbReference type="GO" id="GO:0005524">
    <property type="term" value="F:ATP binding"/>
    <property type="evidence" value="ECO:0007669"/>
    <property type="project" value="InterPro"/>
</dbReference>
<dbReference type="FunFam" id="2.60.260.20:FF:000005">
    <property type="entry name" value="Chaperone protein dnaJ 1, mitochondrial"/>
    <property type="match status" value="1"/>
</dbReference>
<dbReference type="Gene3D" id="2.10.230.10">
    <property type="entry name" value="Heat shock protein DnaJ, cysteine-rich domain"/>
    <property type="match status" value="1"/>
</dbReference>
<accession>A0AAW1MAD7</accession>
<dbReference type="PANTHER" id="PTHR43096">
    <property type="entry name" value="DNAJ HOMOLOG 1, MITOCHONDRIAL-RELATED"/>
    <property type="match status" value="1"/>
</dbReference>
<proteinExistence type="inferred from homology"/>
<dbReference type="Pfam" id="PF00226">
    <property type="entry name" value="DnaJ"/>
    <property type="match status" value="1"/>
</dbReference>
<feature type="domain" description="J" evidence="6">
    <location>
        <begin position="83"/>
        <end position="148"/>
    </location>
</feature>
<dbReference type="PRINTS" id="PR00625">
    <property type="entry name" value="JDOMAIN"/>
</dbReference>
<keyword evidence="2" id="KW-0677">Repeat</keyword>
<dbReference type="HAMAP" id="MF_01152">
    <property type="entry name" value="DnaJ"/>
    <property type="match status" value="1"/>
</dbReference>
<evidence type="ECO:0000313" key="8">
    <source>
        <dbReference type="EMBL" id="KAK9743419.1"/>
    </source>
</evidence>
<evidence type="ECO:0008006" key="10">
    <source>
        <dbReference type="Google" id="ProtNLM"/>
    </source>
</evidence>
<evidence type="ECO:0000256" key="5">
    <source>
        <dbReference type="PROSITE-ProRule" id="PRU00546"/>
    </source>
</evidence>
<dbReference type="SUPFAM" id="SSF57938">
    <property type="entry name" value="DnaJ/Hsp40 cysteine-rich domain"/>
    <property type="match status" value="1"/>
</dbReference>
<gene>
    <name evidence="8" type="ORF">RND81_03G237800</name>
</gene>
<dbReference type="SMART" id="SM00271">
    <property type="entry name" value="DnaJ"/>
    <property type="match status" value="1"/>
</dbReference>
<dbReference type="PANTHER" id="PTHR43096:SF36">
    <property type="entry name" value="CHAPERONE PROTEIN DNAJ 1, MITOCHONDRIAL"/>
    <property type="match status" value="1"/>
</dbReference>
<keyword evidence="9" id="KW-1185">Reference proteome</keyword>
<name>A0AAW1MAD7_SAPOF</name>
<dbReference type="AlphaFoldDB" id="A0AAW1MAD7"/>
<evidence type="ECO:0000256" key="4">
    <source>
        <dbReference type="ARBA" id="ARBA00022833"/>
    </source>
</evidence>
<dbReference type="GO" id="GO:0031072">
    <property type="term" value="F:heat shock protein binding"/>
    <property type="evidence" value="ECO:0007669"/>
    <property type="project" value="InterPro"/>
</dbReference>
<dbReference type="EMBL" id="JBDFQZ010000003">
    <property type="protein sequence ID" value="KAK9743419.1"/>
    <property type="molecule type" value="Genomic_DNA"/>
</dbReference>
<dbReference type="InterPro" id="IPR001305">
    <property type="entry name" value="HSP_DnaJ_Cys-rich_dom"/>
</dbReference>
<dbReference type="InterPro" id="IPR018253">
    <property type="entry name" value="DnaJ_domain_CS"/>
</dbReference>
<dbReference type="CDD" id="cd10719">
    <property type="entry name" value="DnaJ_zf"/>
    <property type="match status" value="1"/>
</dbReference>
<evidence type="ECO:0000256" key="1">
    <source>
        <dbReference type="ARBA" id="ARBA00022723"/>
    </source>
</evidence>
<dbReference type="CDD" id="cd10747">
    <property type="entry name" value="DnaJ_C"/>
    <property type="match status" value="1"/>
</dbReference>
<comment type="caution">
    <text evidence="8">The sequence shown here is derived from an EMBL/GenBank/DDBJ whole genome shotgun (WGS) entry which is preliminary data.</text>
</comment>
<evidence type="ECO:0000259" key="7">
    <source>
        <dbReference type="PROSITE" id="PS51188"/>
    </source>
</evidence>
<organism evidence="8 9">
    <name type="scientific">Saponaria officinalis</name>
    <name type="common">Common soapwort</name>
    <name type="synonym">Lychnis saponaria</name>
    <dbReference type="NCBI Taxonomy" id="3572"/>
    <lineage>
        <taxon>Eukaryota</taxon>
        <taxon>Viridiplantae</taxon>
        <taxon>Streptophyta</taxon>
        <taxon>Embryophyta</taxon>
        <taxon>Tracheophyta</taxon>
        <taxon>Spermatophyta</taxon>
        <taxon>Magnoliopsida</taxon>
        <taxon>eudicotyledons</taxon>
        <taxon>Gunneridae</taxon>
        <taxon>Pentapetalae</taxon>
        <taxon>Caryophyllales</taxon>
        <taxon>Caryophyllaceae</taxon>
        <taxon>Caryophylleae</taxon>
        <taxon>Saponaria</taxon>
    </lineage>
</organism>
<evidence type="ECO:0000259" key="6">
    <source>
        <dbReference type="PROSITE" id="PS50076"/>
    </source>
</evidence>
<dbReference type="SUPFAM" id="SSF49493">
    <property type="entry name" value="HSP40/DnaJ peptide-binding domain"/>
    <property type="match status" value="2"/>
</dbReference>
<dbReference type="InterPro" id="IPR002939">
    <property type="entry name" value="DnaJ_C"/>
</dbReference>
<dbReference type="SUPFAM" id="SSF46565">
    <property type="entry name" value="Chaperone J-domain"/>
    <property type="match status" value="1"/>
</dbReference>
<dbReference type="GO" id="GO:0051082">
    <property type="term" value="F:unfolded protein binding"/>
    <property type="evidence" value="ECO:0007669"/>
    <property type="project" value="InterPro"/>
</dbReference>
<sequence length="477" mass="53422">MRRFKLIGFATKFVSRNFSSQRCNFDFVNRSRNRHSLIHSTRLCSYRFRGGITENSIDEAAFSASLIRRYFHATGSLYANEKNYYDILGVSRNAGRDEIRKAFHQLAKKYHPDTNKNNPSAKRKFQEIRDAYETLQDSEKRSQYDMSLDMGSRHDFGGRSSENVHDFADAEAFTRAYKTHFSTSFHKIFSEIFEDEVESFAADVQAELTLSFHEAVKGCTKHLSFDAYIPCGSCYGRGHPIDAKTRICPTCGGIGRVTIPPFSSTCSNCKGSGRIITETCRACKATGVVEGMKEITVTIPPGVDSGDTITVPEAGNSGGLGAQSGNLYIRLQVTDDSIFTRKGSDVCVDANISFTQAMLGGEVEVPTLTGNISLDIPKGVRPGQVVVLRGRGLPKRGLFINRGDQHVIFRVNFPMKVNERQRAILEEFEMEEMNREESSFSEGSWWQQIFERGNSPKLLLEVSILLLILLLAKKVML</sequence>
<keyword evidence="3 5" id="KW-0863">Zinc-finger</keyword>
<protein>
    <recommendedName>
        <fullName evidence="10">Chaperone protein dnaJ 1, mitochondrial</fullName>
    </recommendedName>
</protein>
<dbReference type="PROSITE" id="PS00636">
    <property type="entry name" value="DNAJ_1"/>
    <property type="match status" value="1"/>
</dbReference>
<dbReference type="Gene3D" id="1.10.287.110">
    <property type="entry name" value="DnaJ domain"/>
    <property type="match status" value="1"/>
</dbReference>
<dbReference type="CDD" id="cd06257">
    <property type="entry name" value="DnaJ"/>
    <property type="match status" value="1"/>
</dbReference>
<feature type="domain" description="CR-type" evidence="7">
    <location>
        <begin position="218"/>
        <end position="292"/>
    </location>
</feature>
<dbReference type="InterPro" id="IPR012724">
    <property type="entry name" value="DnaJ"/>
</dbReference>
<feature type="zinc finger region" description="CR-type" evidence="5">
    <location>
        <begin position="218"/>
        <end position="292"/>
    </location>
</feature>
<evidence type="ECO:0000256" key="2">
    <source>
        <dbReference type="ARBA" id="ARBA00022737"/>
    </source>
</evidence>
<evidence type="ECO:0000256" key="3">
    <source>
        <dbReference type="ARBA" id="ARBA00022771"/>
    </source>
</evidence>
<dbReference type="PROSITE" id="PS51188">
    <property type="entry name" value="ZF_CR"/>
    <property type="match status" value="1"/>
</dbReference>
<dbReference type="Pfam" id="PF01556">
    <property type="entry name" value="DnaJ_C"/>
    <property type="match status" value="1"/>
</dbReference>
<dbReference type="InterPro" id="IPR008971">
    <property type="entry name" value="HSP40/DnaJ_pept-bd"/>
</dbReference>
<keyword evidence="4 5" id="KW-0862">Zinc</keyword>
<dbReference type="InterPro" id="IPR036869">
    <property type="entry name" value="J_dom_sf"/>
</dbReference>
<keyword evidence="1 5" id="KW-0479">Metal-binding</keyword>
<dbReference type="PROSITE" id="PS50076">
    <property type="entry name" value="DNAJ_2"/>
    <property type="match status" value="1"/>
</dbReference>
<dbReference type="InterPro" id="IPR036410">
    <property type="entry name" value="HSP_DnaJ_Cys-rich_dom_sf"/>
</dbReference>
<reference evidence="8" key="1">
    <citation type="submission" date="2024-03" db="EMBL/GenBank/DDBJ databases">
        <title>WGS assembly of Saponaria officinalis var. Norfolk2.</title>
        <authorList>
            <person name="Jenkins J."/>
            <person name="Shu S."/>
            <person name="Grimwood J."/>
            <person name="Barry K."/>
            <person name="Goodstein D."/>
            <person name="Schmutz J."/>
            <person name="Leebens-Mack J."/>
            <person name="Osbourn A."/>
        </authorList>
    </citation>
    <scope>NUCLEOTIDE SEQUENCE [LARGE SCALE GENOMIC DNA]</scope>
    <source>
        <strain evidence="8">JIC</strain>
    </source>
</reference>
<dbReference type="GO" id="GO:0005737">
    <property type="term" value="C:cytoplasm"/>
    <property type="evidence" value="ECO:0007669"/>
    <property type="project" value="TreeGrafter"/>
</dbReference>
<dbReference type="Gene3D" id="2.60.260.20">
    <property type="entry name" value="Urease metallochaperone UreE, N-terminal domain"/>
    <property type="match status" value="2"/>
</dbReference>
<dbReference type="InterPro" id="IPR001623">
    <property type="entry name" value="DnaJ_domain"/>
</dbReference>